<dbReference type="HAMAP" id="MF_01014">
    <property type="entry name" value="HisA"/>
    <property type="match status" value="1"/>
</dbReference>
<dbReference type="CDD" id="cd04732">
    <property type="entry name" value="HisA"/>
    <property type="match status" value="1"/>
</dbReference>
<dbReference type="InterPro" id="IPR023016">
    <property type="entry name" value="HisA/PriA"/>
</dbReference>
<dbReference type="NCBIfam" id="TIGR00007">
    <property type="entry name" value="1-(5-phosphoribosyl)-5-[(5-phosphoribosylamino)methylideneamino]imidazole-4-carboxamide isomerase"/>
    <property type="match status" value="1"/>
</dbReference>
<keyword evidence="6" id="KW-0963">Cytoplasm</keyword>
<protein>
    <recommendedName>
        <fullName evidence="5">1-(5-phosphoribosyl)-5-[(5-phosphoribosylamino)methylideneamino]imidazole-4-carboxamideisomerase</fullName>
        <ecNumber evidence="5">5.3.1.16</ecNumber>
    </recommendedName>
</protein>
<comment type="subcellular location">
    <subcellularLocation>
        <location evidence="2">Cytoplasm</location>
    </subcellularLocation>
</comment>
<comment type="similarity">
    <text evidence="4">Belongs to the HisA/HisF family.</text>
</comment>
<dbReference type="UniPathway" id="UPA00031">
    <property type="reaction ID" value="UER00009"/>
</dbReference>
<comment type="catalytic activity">
    <reaction evidence="1">
        <text>1-(5-phospho-beta-D-ribosyl)-5-[(5-phospho-beta-D-ribosylamino)methylideneamino]imidazole-4-carboxamide = 5-[(5-phospho-1-deoxy-D-ribulos-1-ylimino)methylamino]-1-(5-phospho-beta-D-ribosyl)imidazole-4-carboxamide</text>
        <dbReference type="Rhea" id="RHEA:15469"/>
        <dbReference type="ChEBI" id="CHEBI:58435"/>
        <dbReference type="ChEBI" id="CHEBI:58525"/>
        <dbReference type="EC" id="5.3.1.16"/>
    </reaction>
</comment>
<dbReference type="FunFam" id="3.20.20.70:FF:000009">
    <property type="entry name" value="1-(5-phosphoribosyl)-5-[(5-phosphoribosylamino)methylideneamino] imidazole-4-carboxamide isomerase"/>
    <property type="match status" value="1"/>
</dbReference>
<evidence type="ECO:0000256" key="3">
    <source>
        <dbReference type="ARBA" id="ARBA00005133"/>
    </source>
</evidence>
<evidence type="ECO:0000313" key="12">
    <source>
        <dbReference type="EMBL" id="CAB5036048.1"/>
    </source>
</evidence>
<evidence type="ECO:0000313" key="11">
    <source>
        <dbReference type="EMBL" id="CAB4991919.1"/>
    </source>
</evidence>
<dbReference type="GO" id="GO:0003949">
    <property type="term" value="F:1-(5-phosphoribosyl)-5-[(5-phosphoribosylamino)methylideneamino]imidazole-4-carboxamide isomerase activity"/>
    <property type="evidence" value="ECO:0007669"/>
    <property type="project" value="UniProtKB-EC"/>
</dbReference>
<keyword evidence="9" id="KW-0413">Isomerase</keyword>
<accession>A0A6J7S652</accession>
<keyword evidence="7" id="KW-0028">Amino-acid biosynthesis</keyword>
<name>A0A6J7S652_9ZZZZ</name>
<dbReference type="InterPro" id="IPR011060">
    <property type="entry name" value="RibuloseP-bd_barrel"/>
</dbReference>
<evidence type="ECO:0000256" key="5">
    <source>
        <dbReference type="ARBA" id="ARBA00012550"/>
    </source>
</evidence>
<dbReference type="AlphaFoldDB" id="A0A6J7S652"/>
<dbReference type="InterPro" id="IPR006062">
    <property type="entry name" value="His_biosynth"/>
</dbReference>
<dbReference type="InterPro" id="IPR013785">
    <property type="entry name" value="Aldolase_TIM"/>
</dbReference>
<dbReference type="Gene3D" id="3.20.20.70">
    <property type="entry name" value="Aldolase class I"/>
    <property type="match status" value="1"/>
</dbReference>
<reference evidence="12" key="1">
    <citation type="submission" date="2020-05" db="EMBL/GenBank/DDBJ databases">
        <authorList>
            <person name="Chiriac C."/>
            <person name="Salcher M."/>
            <person name="Ghai R."/>
            <person name="Kavagutti S V."/>
        </authorList>
    </citation>
    <scope>NUCLEOTIDE SEQUENCE</scope>
</reference>
<evidence type="ECO:0000256" key="6">
    <source>
        <dbReference type="ARBA" id="ARBA00022490"/>
    </source>
</evidence>
<dbReference type="GO" id="GO:0000105">
    <property type="term" value="P:L-histidine biosynthetic process"/>
    <property type="evidence" value="ECO:0007669"/>
    <property type="project" value="UniProtKB-UniPathway"/>
</dbReference>
<evidence type="ECO:0000256" key="8">
    <source>
        <dbReference type="ARBA" id="ARBA00023102"/>
    </source>
</evidence>
<dbReference type="EMBL" id="CAFBOG010000188">
    <property type="protein sequence ID" value="CAB4991919.1"/>
    <property type="molecule type" value="Genomic_DNA"/>
</dbReference>
<dbReference type="GO" id="GO:0005737">
    <property type="term" value="C:cytoplasm"/>
    <property type="evidence" value="ECO:0007669"/>
    <property type="project" value="UniProtKB-SubCell"/>
</dbReference>
<evidence type="ECO:0000313" key="10">
    <source>
        <dbReference type="EMBL" id="CAB4705753.1"/>
    </source>
</evidence>
<evidence type="ECO:0000256" key="2">
    <source>
        <dbReference type="ARBA" id="ARBA00004496"/>
    </source>
</evidence>
<dbReference type="PANTHER" id="PTHR43090">
    <property type="entry name" value="1-(5-PHOSPHORIBOSYL)-5-[(5-PHOSPHORIBOSYLAMINO)METHYLIDENEAMINO] IMIDAZOLE-4-CARBOXAMIDE ISOMERASE"/>
    <property type="match status" value="1"/>
</dbReference>
<proteinExistence type="inferred from homology"/>
<evidence type="ECO:0000313" key="13">
    <source>
        <dbReference type="EMBL" id="CAB5067242.1"/>
    </source>
</evidence>
<dbReference type="PANTHER" id="PTHR43090:SF2">
    <property type="entry name" value="1-(5-PHOSPHORIBOSYL)-5-[(5-PHOSPHORIBOSYLAMINO)METHYLIDENEAMINO] IMIDAZOLE-4-CARBOXAMIDE ISOMERASE"/>
    <property type="match status" value="1"/>
</dbReference>
<dbReference type="EMBL" id="CAFBPW010000138">
    <property type="protein sequence ID" value="CAB5036048.1"/>
    <property type="molecule type" value="Genomic_DNA"/>
</dbReference>
<dbReference type="SUPFAM" id="SSF51366">
    <property type="entry name" value="Ribulose-phoshate binding barrel"/>
    <property type="match status" value="1"/>
</dbReference>
<evidence type="ECO:0000256" key="9">
    <source>
        <dbReference type="ARBA" id="ARBA00023235"/>
    </source>
</evidence>
<evidence type="ECO:0000256" key="1">
    <source>
        <dbReference type="ARBA" id="ARBA00000901"/>
    </source>
</evidence>
<dbReference type="InterPro" id="IPR044524">
    <property type="entry name" value="Isoase_HisA-like"/>
</dbReference>
<organism evidence="12">
    <name type="scientific">freshwater metagenome</name>
    <dbReference type="NCBI Taxonomy" id="449393"/>
    <lineage>
        <taxon>unclassified sequences</taxon>
        <taxon>metagenomes</taxon>
        <taxon>ecological metagenomes</taxon>
    </lineage>
</organism>
<dbReference type="InterPro" id="IPR006063">
    <property type="entry name" value="HisA_bact_arch"/>
</dbReference>
<dbReference type="GO" id="GO:0000162">
    <property type="term" value="P:L-tryptophan biosynthetic process"/>
    <property type="evidence" value="ECO:0007669"/>
    <property type="project" value="TreeGrafter"/>
</dbReference>
<dbReference type="EMBL" id="CAEZXS010000142">
    <property type="protein sequence ID" value="CAB4705753.1"/>
    <property type="molecule type" value="Genomic_DNA"/>
</dbReference>
<evidence type="ECO:0000256" key="4">
    <source>
        <dbReference type="ARBA" id="ARBA00009667"/>
    </source>
</evidence>
<comment type="pathway">
    <text evidence="3">Amino-acid biosynthesis; L-histidine biosynthesis; L-histidine from 5-phospho-alpha-D-ribose 1-diphosphate: step 4/9.</text>
</comment>
<evidence type="ECO:0000256" key="7">
    <source>
        <dbReference type="ARBA" id="ARBA00022605"/>
    </source>
</evidence>
<sequence length="272" mass="27415">MDFYPAIDLRNGKCVRLYQGDYGQETVYGDDPVAQARAFESAGAPWIHVVDLDAARTGEPVNRAVIADIAAGVAVPVQTGGGIRSMAAAEALFEAGVARVVVGTAALEDPAFVRELAAIHPVTVGLDARGRDVAVRGWLEGSGADLLDLAKAFEDAGVAALVVTEISRDGTLEGPDLIGLSQVLAATSIPVIASGGVGTLSHLTALSQLQSAGRALSGAIVGRALYEGQFTAEDAVAACEGLLAESDAAPAATAAVTESAAASSTTSEGDPC</sequence>
<gene>
    <name evidence="10" type="ORF">UFOPK2582_01165</name>
    <name evidence="11" type="ORF">UFOPK3914_01644</name>
    <name evidence="12" type="ORF">UFOPK4173_01190</name>
    <name evidence="13" type="ORF">UFOPK4354_01160</name>
</gene>
<dbReference type="EMBL" id="CAFBQW010000126">
    <property type="protein sequence ID" value="CAB5067242.1"/>
    <property type="molecule type" value="Genomic_DNA"/>
</dbReference>
<dbReference type="Pfam" id="PF00977">
    <property type="entry name" value="His_biosynth"/>
    <property type="match status" value="1"/>
</dbReference>
<dbReference type="EC" id="5.3.1.16" evidence="5"/>
<keyword evidence="8" id="KW-0368">Histidine biosynthesis</keyword>